<feature type="signal peptide" evidence="1">
    <location>
        <begin position="1"/>
        <end position="37"/>
    </location>
</feature>
<dbReference type="PANTHER" id="PTHR37953:SF1">
    <property type="entry name" value="UPF0127 PROTEIN MJ1496"/>
    <property type="match status" value="1"/>
</dbReference>
<evidence type="ECO:0000313" key="2">
    <source>
        <dbReference type="EMBL" id="CAB3776622.1"/>
    </source>
</evidence>
<protein>
    <recommendedName>
        <fullName evidence="4">DUF192 domain-containing protein</fullName>
    </recommendedName>
</protein>
<dbReference type="EMBL" id="CADIKM010000001">
    <property type="protein sequence ID" value="CAB3776622.1"/>
    <property type="molecule type" value="Genomic_DNA"/>
</dbReference>
<feature type="chain" id="PRO_5028909151" description="DUF192 domain-containing protein" evidence="1">
    <location>
        <begin position="38"/>
        <end position="178"/>
    </location>
</feature>
<evidence type="ECO:0000313" key="3">
    <source>
        <dbReference type="Proteomes" id="UP000494115"/>
    </source>
</evidence>
<evidence type="ECO:0000256" key="1">
    <source>
        <dbReference type="SAM" id="SignalP"/>
    </source>
</evidence>
<keyword evidence="1" id="KW-0732">Signal</keyword>
<dbReference type="Proteomes" id="UP000494115">
    <property type="component" value="Unassembled WGS sequence"/>
</dbReference>
<dbReference type="AlphaFoldDB" id="A0A6S7B1I1"/>
<dbReference type="InterPro" id="IPR003795">
    <property type="entry name" value="DUF192"/>
</dbReference>
<gene>
    <name evidence="2" type="ORF">LMG28138_00188</name>
</gene>
<name>A0A6S7B1I1_9BURK</name>
<dbReference type="InterPro" id="IPR038695">
    <property type="entry name" value="Saro_0823-like_sf"/>
</dbReference>
<accession>A0A6S7B1I1</accession>
<evidence type="ECO:0008006" key="4">
    <source>
        <dbReference type="Google" id="ProtNLM"/>
    </source>
</evidence>
<keyword evidence="3" id="KW-1185">Reference proteome</keyword>
<dbReference type="PANTHER" id="PTHR37953">
    <property type="entry name" value="UPF0127 PROTEIN MJ1496"/>
    <property type="match status" value="1"/>
</dbReference>
<sequence>MSAVLLKLFRHSRRFGVIASGALVLASALAAPLPAHAADPASAAAAPAVMPANFKKKGEFPHVTLTAGTIKISAEVAATQADREQGLMYRASLGPNEGMLFVFDEIAYHCFWMKNTEIPLSIAYMDDNGVVTDVQEMAAETEDNHCPTSGGRYALEMAKGWFAANGIKPGMQLQGLPR</sequence>
<reference evidence="2 3" key="1">
    <citation type="submission" date="2020-04" db="EMBL/GenBank/DDBJ databases">
        <authorList>
            <person name="De Canck E."/>
        </authorList>
    </citation>
    <scope>NUCLEOTIDE SEQUENCE [LARGE SCALE GENOMIC DNA]</scope>
    <source>
        <strain evidence="2 3">LMG 28138</strain>
    </source>
</reference>
<organism evidence="2 3">
    <name type="scientific">Pararobbsia alpina</name>
    <dbReference type="NCBI Taxonomy" id="621374"/>
    <lineage>
        <taxon>Bacteria</taxon>
        <taxon>Pseudomonadati</taxon>
        <taxon>Pseudomonadota</taxon>
        <taxon>Betaproteobacteria</taxon>
        <taxon>Burkholderiales</taxon>
        <taxon>Burkholderiaceae</taxon>
        <taxon>Pararobbsia</taxon>
    </lineage>
</organism>
<dbReference type="Pfam" id="PF02643">
    <property type="entry name" value="DUF192"/>
    <property type="match status" value="1"/>
</dbReference>
<proteinExistence type="predicted"/>
<dbReference type="Gene3D" id="2.60.120.1140">
    <property type="entry name" value="Protein of unknown function DUF192"/>
    <property type="match status" value="1"/>
</dbReference>